<proteinExistence type="predicted"/>
<sequence length="79" mass="9513">MKKVLLLIAGAAFFAAPVQAHQAHKHRNHHHHYNNVERYFTCHDHLRRNIRHCHGHTNWGHGRQLRRRDYFAPSIIFDF</sequence>
<organism evidence="1 2">
    <name type="scientific">Synechococcus phage S-ShM2</name>
    <dbReference type="NCBI Taxonomy" id="445683"/>
    <lineage>
        <taxon>Viruses</taxon>
        <taxon>Duplodnaviria</taxon>
        <taxon>Heunggongvirae</taxon>
        <taxon>Uroviricota</taxon>
        <taxon>Caudoviricetes</taxon>
        <taxon>Pantevenvirales</taxon>
        <taxon>Kyanoviridae</taxon>
        <taxon>Ahtivirus</taxon>
        <taxon>Ahtivirus sagseatwo</taxon>
    </lineage>
</organism>
<dbReference type="GeneID" id="10327159"/>
<reference evidence="1 2" key="1">
    <citation type="journal article" date="2010" name="Environ. Microbiol.">
        <title>Genomic analysis of oceanic cyanobacterial myoviruses compared with T4-like myoviruses from diverse hosts and environments.</title>
        <authorList>
            <person name="Sullivan M.B."/>
            <person name="Huang K.H."/>
            <person name="Ignacio-Espinoza J.C."/>
            <person name="Berlin A.M."/>
            <person name="Kelly L."/>
            <person name="Weigele P.R."/>
            <person name="DeFrancesco A.S."/>
            <person name="Kern S.E."/>
            <person name="Thompson L.R."/>
            <person name="Young S."/>
            <person name="Yandava C."/>
            <person name="Fu R."/>
            <person name="Krastins B."/>
            <person name="Chase M."/>
            <person name="Sarracino D."/>
            <person name="Osburne M.S."/>
            <person name="Henn M.R."/>
            <person name="Chisholm S.W."/>
        </authorList>
    </citation>
    <scope>NUCLEOTIDE SEQUENCE [LARGE SCALE GENOMIC DNA]</scope>
    <source>
        <strain evidence="1">8102-4</strain>
    </source>
</reference>
<keyword evidence="2" id="KW-1185">Reference proteome</keyword>
<name>E3SJQ5_9CAUD</name>
<accession>E3SJQ5</accession>
<gene>
    <name evidence="1" type="ORF">SShM2_004</name>
</gene>
<dbReference type="Proteomes" id="UP000006525">
    <property type="component" value="Segment"/>
</dbReference>
<evidence type="ECO:0000313" key="2">
    <source>
        <dbReference type="Proteomes" id="UP000006525"/>
    </source>
</evidence>
<protein>
    <submittedName>
        <fullName evidence="1">Uncharacterized protein</fullName>
    </submittedName>
</protein>
<dbReference type="EMBL" id="GU071096">
    <property type="protein sequence ID" value="ADO97615.1"/>
    <property type="molecule type" value="Genomic_DNA"/>
</dbReference>
<evidence type="ECO:0000313" key="1">
    <source>
        <dbReference type="EMBL" id="ADO97615.1"/>
    </source>
</evidence>
<dbReference type="KEGG" id="vg:10327159"/>
<dbReference type="RefSeq" id="YP_004322670.1">
    <property type="nucleotide sequence ID" value="NC_015281.1"/>
</dbReference>